<proteinExistence type="predicted"/>
<keyword evidence="1" id="KW-0732">Signal</keyword>
<feature type="chain" id="PRO_5047363817" description="DUF192 domain-containing protein" evidence="1">
    <location>
        <begin position="36"/>
        <end position="169"/>
    </location>
</feature>
<sequence length="169" mass="18301">MVLRLSRVRNLLAGGLALGLLGMPALLPAMAPASAQGAQQAKAQTEPLSIRSKDGTHRFDVEVMRDDAGRTRGLMFRRTMAPNHGMLFDFERSEPVAMWMKNTYLPLDMVFIRADGTIARVAADTEPLSTAIVASPEPVLSVLELNAGTAARLGIKAGDRVEHPLFHGR</sequence>
<dbReference type="RefSeq" id="WP_147828468.1">
    <property type="nucleotide sequence ID" value="NZ_BPQG01000030.1"/>
</dbReference>
<reference evidence="2 3" key="1">
    <citation type="journal article" date="2021" name="Front. Microbiol.">
        <title>Comprehensive Comparative Genomics and Phenotyping of Methylobacterium Species.</title>
        <authorList>
            <person name="Alessa O."/>
            <person name="Ogura Y."/>
            <person name="Fujitani Y."/>
            <person name="Takami H."/>
            <person name="Hayashi T."/>
            <person name="Sahin N."/>
            <person name="Tani A."/>
        </authorList>
    </citation>
    <scope>NUCLEOTIDE SEQUENCE [LARGE SCALE GENOMIC DNA]</scope>
    <source>
        <strain evidence="2 3">DSM 23679</strain>
    </source>
</reference>
<dbReference type="InterPro" id="IPR003795">
    <property type="entry name" value="DUF192"/>
</dbReference>
<dbReference type="InterPro" id="IPR038695">
    <property type="entry name" value="Saro_0823-like_sf"/>
</dbReference>
<dbReference type="PANTHER" id="PTHR37953:SF1">
    <property type="entry name" value="UPF0127 PROTEIN MJ1496"/>
    <property type="match status" value="1"/>
</dbReference>
<dbReference type="Gene3D" id="2.60.120.1140">
    <property type="entry name" value="Protein of unknown function DUF192"/>
    <property type="match status" value="1"/>
</dbReference>
<dbReference type="PANTHER" id="PTHR37953">
    <property type="entry name" value="UPF0127 PROTEIN MJ1496"/>
    <property type="match status" value="1"/>
</dbReference>
<evidence type="ECO:0008006" key="4">
    <source>
        <dbReference type="Google" id="ProtNLM"/>
    </source>
</evidence>
<organism evidence="2 3">
    <name type="scientific">Methylobacterium cerastii</name>
    <dbReference type="NCBI Taxonomy" id="932741"/>
    <lineage>
        <taxon>Bacteria</taxon>
        <taxon>Pseudomonadati</taxon>
        <taxon>Pseudomonadota</taxon>
        <taxon>Alphaproteobacteria</taxon>
        <taxon>Hyphomicrobiales</taxon>
        <taxon>Methylobacteriaceae</taxon>
        <taxon>Methylobacterium</taxon>
    </lineage>
</organism>
<evidence type="ECO:0000313" key="2">
    <source>
        <dbReference type="EMBL" id="GJD44299.1"/>
    </source>
</evidence>
<feature type="signal peptide" evidence="1">
    <location>
        <begin position="1"/>
        <end position="35"/>
    </location>
</feature>
<gene>
    <name evidence="2" type="ORF">AFCDBAGC_2165</name>
</gene>
<dbReference type="Proteomes" id="UP001055117">
    <property type="component" value="Unassembled WGS sequence"/>
</dbReference>
<accession>A0ABQ4QHT0</accession>
<evidence type="ECO:0000256" key="1">
    <source>
        <dbReference type="SAM" id="SignalP"/>
    </source>
</evidence>
<protein>
    <recommendedName>
        <fullName evidence="4">DUF192 domain-containing protein</fullName>
    </recommendedName>
</protein>
<name>A0ABQ4QHT0_9HYPH</name>
<dbReference type="Pfam" id="PF02643">
    <property type="entry name" value="DUF192"/>
    <property type="match status" value="1"/>
</dbReference>
<keyword evidence="3" id="KW-1185">Reference proteome</keyword>
<comment type="caution">
    <text evidence="2">The sequence shown here is derived from an EMBL/GenBank/DDBJ whole genome shotgun (WGS) entry which is preliminary data.</text>
</comment>
<dbReference type="EMBL" id="BPQG01000030">
    <property type="protein sequence ID" value="GJD44299.1"/>
    <property type="molecule type" value="Genomic_DNA"/>
</dbReference>
<evidence type="ECO:0000313" key="3">
    <source>
        <dbReference type="Proteomes" id="UP001055117"/>
    </source>
</evidence>